<dbReference type="PANTHER" id="PTHR11099:SF0">
    <property type="entry name" value="VACUOLAR PROTEIN SORTING-ASSOCIATED PROTEIN 35"/>
    <property type="match status" value="1"/>
</dbReference>
<evidence type="ECO:0000256" key="4">
    <source>
        <dbReference type="ARBA" id="ARBA00022927"/>
    </source>
</evidence>
<comment type="function">
    <text evidence="6">Plays a role in vesicular protein sorting.</text>
</comment>
<keyword evidence="7" id="KW-1133">Transmembrane helix</keyword>
<dbReference type="PANTHER" id="PTHR11099">
    <property type="entry name" value="VACUOLAR SORTING PROTEIN 35"/>
    <property type="match status" value="1"/>
</dbReference>
<dbReference type="GeneTree" id="ENSGT00390000007315"/>
<dbReference type="Ensembl" id="ENSNBRT00000000479.1">
    <property type="protein sequence ID" value="ENSNBRP00000000442.1"/>
    <property type="gene ID" value="ENSNBRG00000000335.1"/>
</dbReference>
<evidence type="ECO:0000256" key="3">
    <source>
        <dbReference type="ARBA" id="ARBA00022448"/>
    </source>
</evidence>
<feature type="transmembrane region" description="Helical" evidence="7">
    <location>
        <begin position="693"/>
        <end position="716"/>
    </location>
</feature>
<keyword evidence="4 6" id="KW-0653">Protein transport</keyword>
<keyword evidence="7" id="KW-0812">Transmembrane</keyword>
<dbReference type="GO" id="GO:0005829">
    <property type="term" value="C:cytosol"/>
    <property type="evidence" value="ECO:0007669"/>
    <property type="project" value="GOC"/>
</dbReference>
<dbReference type="Pfam" id="PF03635">
    <property type="entry name" value="Vps35"/>
    <property type="match status" value="3"/>
</dbReference>
<dbReference type="InterPro" id="IPR005378">
    <property type="entry name" value="Vps35"/>
</dbReference>
<dbReference type="Gene3D" id="1.25.40.660">
    <property type="entry name" value="Vacuolar protein sorting-associated protein 35, helical subcomplex Vps35-C"/>
    <property type="match status" value="1"/>
</dbReference>
<dbReference type="GO" id="GO:0042147">
    <property type="term" value="P:retrograde transport, endosome to Golgi"/>
    <property type="evidence" value="ECO:0007669"/>
    <property type="project" value="InterPro"/>
</dbReference>
<dbReference type="PIRSF" id="PIRSF009375">
    <property type="entry name" value="Retromer_Vps35"/>
    <property type="match status" value="1"/>
</dbReference>
<sequence>MLLHEENPARSIKECYNLYFHPLLQPATQQSPQDEQEKLLDEAVQAVKVQSFQMKRCLDKNKLMDALKHASNMLGELRTSMLSPKSYYELYMAISDELHYLEVYLTDEFAKGRKVADLYELVQYAGNIIPRLYLLITVGVVYVRSFPQSRKDILKDLVEMCRGVQHPLRGLFLRNYLLQCTRNILPDDGEQGTEEMTGDINDSIDFVLLNFAEMNKLWVRMQHQGHSRDREKREKERQELRILVGTNLVRLSQLEGVNVEKYKQVYLYTYVFNDDLLIIMLFSSEHYKCFKTLKHNFSDLCFRLALFAHREDGPGIPAEIKLFDIFSQQVATVIQSRQDMPSEDIVSLQVSLINLAMKCYPERVDYVDKVLESTVEIFNKLNLEHIATSSAVSKELTRLLKIPVDTYNNVLMVLQLKHFPPLFEYFDYESRKNMSCYVLSNTLDYNTTIVAQEQVDAILNLVSTLIQDQPDQPTDDPDPEDFAEEQSLVGRFIHLLHSEDPDQQYLVGVCVNMVSFYVLSHQGCGGRECLKTRQLDICTGKANNTISALIKAELAELPLRLFLQGALAAGEIGFENHETVAYEFMSQAFSLYEDEISDSKAQLAAITLIIGTFERMRCFSEENHEPLRTQCALAASKLLKKPDQCRAVSICAHLFWSGRSTDKNGEEDSRGGRRLNSHCINPKRLVMESNGCIIYIILFMLLCICKCSLLMLHVTVQVLNQLIQKIREDLPNLEASEETEQINKHFHNTLEHLRLQRESPESEGPAYEGLVL</sequence>
<dbReference type="Bgee" id="ENSNBRG00000000335">
    <property type="expression patterns" value="Expressed in testis and 9 other cell types or tissues"/>
</dbReference>
<proteinExistence type="inferred from homology"/>
<comment type="subcellular location">
    <subcellularLocation>
        <location evidence="1">Membrane</location>
        <topology evidence="1">Peripheral membrane protein</topology>
    </subcellularLocation>
</comment>
<evidence type="ECO:0000313" key="8">
    <source>
        <dbReference type="Ensembl" id="ENSNBRP00000000442.1"/>
    </source>
</evidence>
<dbReference type="GO" id="GO:0030906">
    <property type="term" value="C:retromer, cargo-selective complex"/>
    <property type="evidence" value="ECO:0007669"/>
    <property type="project" value="InterPro"/>
</dbReference>
<protein>
    <recommendedName>
        <fullName evidence="6">Vacuolar protein sorting-associated protein 35</fullName>
    </recommendedName>
</protein>
<reference evidence="8" key="1">
    <citation type="submission" date="2025-08" db="UniProtKB">
        <authorList>
            <consortium name="Ensembl"/>
        </authorList>
    </citation>
    <scope>IDENTIFICATION</scope>
</reference>
<evidence type="ECO:0000313" key="9">
    <source>
        <dbReference type="Proteomes" id="UP000261580"/>
    </source>
</evidence>
<keyword evidence="3 6" id="KW-0813">Transport</keyword>
<organism evidence="8 9">
    <name type="scientific">Neolamprologus brichardi</name>
    <name type="common">Fairy cichlid</name>
    <name type="synonym">Lamprologus brichardi</name>
    <dbReference type="NCBI Taxonomy" id="32507"/>
    <lineage>
        <taxon>Eukaryota</taxon>
        <taxon>Metazoa</taxon>
        <taxon>Chordata</taxon>
        <taxon>Craniata</taxon>
        <taxon>Vertebrata</taxon>
        <taxon>Euteleostomi</taxon>
        <taxon>Actinopterygii</taxon>
        <taxon>Neopterygii</taxon>
        <taxon>Teleostei</taxon>
        <taxon>Neoteleostei</taxon>
        <taxon>Acanthomorphata</taxon>
        <taxon>Ovalentaria</taxon>
        <taxon>Cichlomorphae</taxon>
        <taxon>Cichliformes</taxon>
        <taxon>Cichlidae</taxon>
        <taxon>African cichlids</taxon>
        <taxon>Pseudocrenilabrinae</taxon>
        <taxon>Lamprologini</taxon>
        <taxon>Neolamprologus</taxon>
    </lineage>
</organism>
<evidence type="ECO:0000256" key="7">
    <source>
        <dbReference type="SAM" id="Phobius"/>
    </source>
</evidence>
<evidence type="ECO:0000256" key="1">
    <source>
        <dbReference type="ARBA" id="ARBA00004170"/>
    </source>
</evidence>
<reference evidence="8" key="2">
    <citation type="submission" date="2025-09" db="UniProtKB">
        <authorList>
            <consortium name="Ensembl"/>
        </authorList>
    </citation>
    <scope>IDENTIFICATION</scope>
</reference>
<keyword evidence="9" id="KW-1185">Reference proteome</keyword>
<dbReference type="OMA" id="YIRSREY"/>
<dbReference type="AlphaFoldDB" id="A0A3Q4GBT3"/>
<accession>A0A3Q4GBT3</accession>
<dbReference type="Proteomes" id="UP000261580">
    <property type="component" value="Unassembled WGS sequence"/>
</dbReference>
<name>A0A3Q4GBT3_NEOBR</name>
<keyword evidence="5 7" id="KW-0472">Membrane</keyword>
<dbReference type="GO" id="GO:0006886">
    <property type="term" value="P:intracellular protein transport"/>
    <property type="evidence" value="ECO:0007669"/>
    <property type="project" value="TreeGrafter"/>
</dbReference>
<evidence type="ECO:0000256" key="5">
    <source>
        <dbReference type="ARBA" id="ARBA00023136"/>
    </source>
</evidence>
<evidence type="ECO:0000256" key="6">
    <source>
        <dbReference type="PIRNR" id="PIRNR009375"/>
    </source>
</evidence>
<dbReference type="GO" id="GO:0005770">
    <property type="term" value="C:late endosome"/>
    <property type="evidence" value="ECO:0007669"/>
    <property type="project" value="TreeGrafter"/>
</dbReference>
<comment type="similarity">
    <text evidence="2 6">Belongs to the VPS35 family.</text>
</comment>
<dbReference type="InterPro" id="IPR042491">
    <property type="entry name" value="Vps35_C"/>
</dbReference>
<dbReference type="STRING" id="32507.ENSNBRP00000000442"/>
<evidence type="ECO:0000256" key="2">
    <source>
        <dbReference type="ARBA" id="ARBA00006536"/>
    </source>
</evidence>